<sequence>MVFYLQLLWFLVNVAIFISTFIKYNGGQEFFYLRKLIGVSLPFARASAACLNLNCMIVLLPVCRNLISYLRGSCWYCKRNVRRQLDKSMSLHKASAYLICIQTGIHYFAHVFNFERFIHAWDTEGDSPGLRSALSSLPTLSNATWLNPIRKSGANPILELLVCVPGVTGVVITLALLVIVSSSMEVIRRSYFEVFWYTHHLFIVFYIALVTHGLGGLVRHQTNTEEHDPEYCQHHYQDWGHIPQCPDPQFAAGGAQTWKWVLVSILLYLTEIGIRLFRGQQYVKVIKVVQHPSRVIELQMHKPMFITRPGQYIFLQCPSISRLEWHPFTLTSAPHEDYFSVHIRIVGDWTSALSTACIAGQETRQFPRIAVDGPFGTASEDVPRYQAAILIGAGIGVTPFASILKDIWYQFSARPLEMKLKKIYFFWLCRDTHAFEWFGALLKQLEDTMTETNHPNFLEYHIHLTSGWSQSQALSIVSHEGEAEDVLTGLRQKTQYGRPNWEHVFRDVAQVHAGTRIGVFFCGPKSLSSTLHALSNEHSSDDLTSTQFVFNEENF</sequence>
<evidence type="ECO:0000256" key="3">
    <source>
        <dbReference type="ARBA" id="ARBA00022630"/>
    </source>
</evidence>
<dbReference type="Gene3D" id="3.40.50.80">
    <property type="entry name" value="Nucleotide-binding domain of ferredoxin-NADP reductase (FNR) module"/>
    <property type="match status" value="1"/>
</dbReference>
<keyword evidence="10" id="KW-0408">Iron</keyword>
<proteinExistence type="predicted"/>
<keyword evidence="8 13" id="KW-1133">Transmembrane helix</keyword>
<dbReference type="EMBL" id="JAODUO010000659">
    <property type="protein sequence ID" value="KAK2176501.1"/>
    <property type="molecule type" value="Genomic_DNA"/>
</dbReference>
<dbReference type="GO" id="GO:0043020">
    <property type="term" value="C:NADPH oxidase complex"/>
    <property type="evidence" value="ECO:0007669"/>
    <property type="project" value="TreeGrafter"/>
</dbReference>
<keyword evidence="3" id="KW-0285">Flavoprotein</keyword>
<dbReference type="Pfam" id="PF08030">
    <property type="entry name" value="NAD_binding_6"/>
    <property type="match status" value="1"/>
</dbReference>
<dbReference type="InterPro" id="IPR000778">
    <property type="entry name" value="Cyt_b245_heavy_chain"/>
</dbReference>
<evidence type="ECO:0000313" key="16">
    <source>
        <dbReference type="Proteomes" id="UP001209878"/>
    </source>
</evidence>
<evidence type="ECO:0000256" key="8">
    <source>
        <dbReference type="ARBA" id="ARBA00022989"/>
    </source>
</evidence>
<feature type="transmembrane region" description="Helical" evidence="13">
    <location>
        <begin position="46"/>
        <end position="70"/>
    </location>
</feature>
<dbReference type="FunFam" id="2.40.30.10:FF:000059">
    <property type="entry name" value="dual oxidase isoform X1"/>
    <property type="match status" value="1"/>
</dbReference>
<feature type="transmembrane region" description="Helical" evidence="13">
    <location>
        <begin position="157"/>
        <end position="182"/>
    </location>
</feature>
<keyword evidence="9" id="KW-0560">Oxidoreductase</keyword>
<evidence type="ECO:0000256" key="11">
    <source>
        <dbReference type="ARBA" id="ARBA00023136"/>
    </source>
</evidence>
<dbReference type="InterPro" id="IPR050369">
    <property type="entry name" value="RBOH/FRE"/>
</dbReference>
<evidence type="ECO:0000256" key="7">
    <source>
        <dbReference type="ARBA" id="ARBA00022857"/>
    </source>
</evidence>
<keyword evidence="6" id="KW-0274">FAD</keyword>
<dbReference type="PRINTS" id="PR00466">
    <property type="entry name" value="GP91PHOX"/>
</dbReference>
<organism evidence="15 16">
    <name type="scientific">Ridgeia piscesae</name>
    <name type="common">Tubeworm</name>
    <dbReference type="NCBI Taxonomy" id="27915"/>
    <lineage>
        <taxon>Eukaryota</taxon>
        <taxon>Metazoa</taxon>
        <taxon>Spiralia</taxon>
        <taxon>Lophotrochozoa</taxon>
        <taxon>Annelida</taxon>
        <taxon>Polychaeta</taxon>
        <taxon>Sedentaria</taxon>
        <taxon>Canalipalpata</taxon>
        <taxon>Sabellida</taxon>
        <taxon>Siboglinidae</taxon>
        <taxon>Ridgeia</taxon>
    </lineage>
</organism>
<dbReference type="Pfam" id="PF01794">
    <property type="entry name" value="Ferric_reduct"/>
    <property type="match status" value="1"/>
</dbReference>
<dbReference type="SFLD" id="SFLDS00052">
    <property type="entry name" value="Ferric_Reductase_Domain"/>
    <property type="match status" value="1"/>
</dbReference>
<dbReference type="SFLD" id="SFLDG01168">
    <property type="entry name" value="Ferric_reductase_subgroup_(FRE"/>
    <property type="match status" value="1"/>
</dbReference>
<evidence type="ECO:0000256" key="12">
    <source>
        <dbReference type="ARBA" id="ARBA00049908"/>
    </source>
</evidence>
<keyword evidence="2" id="KW-0349">Heme</keyword>
<name>A0AAD9NQ44_RIDPI</name>
<dbReference type="InterPro" id="IPR013130">
    <property type="entry name" value="Fe3_Rdtase_TM_dom"/>
</dbReference>
<comment type="subcellular location">
    <subcellularLocation>
        <location evidence="1">Membrane</location>
        <topology evidence="1">Multi-pass membrane protein</topology>
    </subcellularLocation>
</comment>
<evidence type="ECO:0000313" key="15">
    <source>
        <dbReference type="EMBL" id="KAK2176501.1"/>
    </source>
</evidence>
<keyword evidence="7" id="KW-0521">NADP</keyword>
<keyword evidence="4 13" id="KW-0812">Transmembrane</keyword>
<dbReference type="CDD" id="cd06186">
    <property type="entry name" value="NOX_Duox_like_FAD_NADP"/>
    <property type="match status" value="1"/>
</dbReference>
<dbReference type="GO" id="GO:0009653">
    <property type="term" value="P:anatomical structure morphogenesis"/>
    <property type="evidence" value="ECO:0007669"/>
    <property type="project" value="UniProtKB-ARBA"/>
</dbReference>
<evidence type="ECO:0000259" key="14">
    <source>
        <dbReference type="PROSITE" id="PS51384"/>
    </source>
</evidence>
<accession>A0AAD9NQ44</accession>
<reference evidence="15" key="1">
    <citation type="journal article" date="2023" name="Mol. Biol. Evol.">
        <title>Third-Generation Sequencing Reveals the Adaptive Role of the Epigenome in Three Deep-Sea Polychaetes.</title>
        <authorList>
            <person name="Perez M."/>
            <person name="Aroh O."/>
            <person name="Sun Y."/>
            <person name="Lan Y."/>
            <person name="Juniper S.K."/>
            <person name="Young C.R."/>
            <person name="Angers B."/>
            <person name="Qian P.Y."/>
        </authorList>
    </citation>
    <scope>NUCLEOTIDE SEQUENCE</scope>
    <source>
        <strain evidence="15">R07B-5</strain>
    </source>
</reference>
<dbReference type="FunFam" id="3.40.50.80:FF:000004">
    <property type="entry name" value="NADPH oxidase isoform 2"/>
    <property type="match status" value="1"/>
</dbReference>
<keyword evidence="5" id="KW-0479">Metal-binding</keyword>
<dbReference type="SUPFAM" id="SSF63380">
    <property type="entry name" value="Riboflavin synthase domain-like"/>
    <property type="match status" value="1"/>
</dbReference>
<keyword evidence="11 13" id="KW-0472">Membrane</keyword>
<keyword evidence="16" id="KW-1185">Reference proteome</keyword>
<dbReference type="SFLD" id="SFLDG01169">
    <property type="entry name" value="NADPH_oxidase_subgroup_(NOX)"/>
    <property type="match status" value="1"/>
</dbReference>
<comment type="catalytic activity">
    <reaction evidence="12">
        <text>NADPH + 2 O2 = 2 superoxide + NADP(+) + H(+)</text>
        <dbReference type="Rhea" id="RHEA:63180"/>
        <dbReference type="ChEBI" id="CHEBI:15378"/>
        <dbReference type="ChEBI" id="CHEBI:15379"/>
        <dbReference type="ChEBI" id="CHEBI:18421"/>
        <dbReference type="ChEBI" id="CHEBI:57783"/>
        <dbReference type="ChEBI" id="CHEBI:58349"/>
    </reaction>
</comment>
<evidence type="ECO:0000256" key="9">
    <source>
        <dbReference type="ARBA" id="ARBA00023002"/>
    </source>
</evidence>
<feature type="domain" description="FAD-binding FR-type" evidence="14">
    <location>
        <begin position="278"/>
        <end position="381"/>
    </location>
</feature>
<dbReference type="Pfam" id="PF08022">
    <property type="entry name" value="FAD_binding_8"/>
    <property type="match status" value="1"/>
</dbReference>
<dbReference type="GO" id="GO:0042742">
    <property type="term" value="P:defense response to bacterium"/>
    <property type="evidence" value="ECO:0007669"/>
    <property type="project" value="UniProtKB-ARBA"/>
</dbReference>
<evidence type="ECO:0000256" key="6">
    <source>
        <dbReference type="ARBA" id="ARBA00022827"/>
    </source>
</evidence>
<gene>
    <name evidence="15" type="ORF">NP493_660g01059</name>
</gene>
<dbReference type="InterPro" id="IPR017938">
    <property type="entry name" value="Riboflavin_synthase-like_b-brl"/>
</dbReference>
<feature type="transmembrane region" description="Helical" evidence="13">
    <location>
        <begin position="7"/>
        <end position="26"/>
    </location>
</feature>
<dbReference type="InterPro" id="IPR013121">
    <property type="entry name" value="Fe_red_NAD-bd_6"/>
</dbReference>
<evidence type="ECO:0000256" key="2">
    <source>
        <dbReference type="ARBA" id="ARBA00022617"/>
    </source>
</evidence>
<dbReference type="Gene3D" id="2.40.30.10">
    <property type="entry name" value="Translation factors"/>
    <property type="match status" value="1"/>
</dbReference>
<dbReference type="Proteomes" id="UP001209878">
    <property type="component" value="Unassembled WGS sequence"/>
</dbReference>
<dbReference type="PROSITE" id="PS51384">
    <property type="entry name" value="FAD_FR"/>
    <property type="match status" value="1"/>
</dbReference>
<dbReference type="PANTHER" id="PTHR11972">
    <property type="entry name" value="NADPH OXIDASE"/>
    <property type="match status" value="1"/>
</dbReference>
<evidence type="ECO:0000256" key="4">
    <source>
        <dbReference type="ARBA" id="ARBA00022692"/>
    </source>
</evidence>
<feature type="transmembrane region" description="Helical" evidence="13">
    <location>
        <begin position="194"/>
        <end position="214"/>
    </location>
</feature>
<evidence type="ECO:0000256" key="1">
    <source>
        <dbReference type="ARBA" id="ARBA00004141"/>
    </source>
</evidence>
<evidence type="ECO:0000256" key="10">
    <source>
        <dbReference type="ARBA" id="ARBA00023004"/>
    </source>
</evidence>
<dbReference type="SUPFAM" id="SSF52343">
    <property type="entry name" value="Ferredoxin reductase-like, C-terminal NADP-linked domain"/>
    <property type="match status" value="1"/>
</dbReference>
<dbReference type="GO" id="GO:0046872">
    <property type="term" value="F:metal ion binding"/>
    <property type="evidence" value="ECO:0007669"/>
    <property type="project" value="UniProtKB-KW"/>
</dbReference>
<dbReference type="InterPro" id="IPR013112">
    <property type="entry name" value="FAD-bd_8"/>
</dbReference>
<protein>
    <recommendedName>
        <fullName evidence="14">FAD-binding FR-type domain-containing protein</fullName>
    </recommendedName>
</protein>
<evidence type="ECO:0000256" key="13">
    <source>
        <dbReference type="SAM" id="Phobius"/>
    </source>
</evidence>
<dbReference type="PANTHER" id="PTHR11972:SF191">
    <property type="entry name" value="FAD-BINDING FR-TYPE DOMAIN-CONTAINING PROTEIN"/>
    <property type="match status" value="1"/>
</dbReference>
<dbReference type="GO" id="GO:0016175">
    <property type="term" value="F:superoxide-generating NAD(P)H oxidase activity"/>
    <property type="evidence" value="ECO:0007669"/>
    <property type="project" value="TreeGrafter"/>
</dbReference>
<dbReference type="InterPro" id="IPR039261">
    <property type="entry name" value="FNR_nucleotide-bd"/>
</dbReference>
<evidence type="ECO:0000256" key="5">
    <source>
        <dbReference type="ARBA" id="ARBA00022723"/>
    </source>
</evidence>
<comment type="caution">
    <text evidence="15">The sequence shown here is derived from an EMBL/GenBank/DDBJ whole genome shotgun (WGS) entry which is preliminary data.</text>
</comment>
<dbReference type="GO" id="GO:0042554">
    <property type="term" value="P:superoxide anion generation"/>
    <property type="evidence" value="ECO:0007669"/>
    <property type="project" value="TreeGrafter"/>
</dbReference>
<dbReference type="InterPro" id="IPR017927">
    <property type="entry name" value="FAD-bd_FR_type"/>
</dbReference>
<dbReference type="AlphaFoldDB" id="A0AAD9NQ44"/>